<reference evidence="1 2" key="1">
    <citation type="journal article" date="2012" name="Stand. Genomic Sci.">
        <title>Genome sequence of the orange-pigmented seawater bacterium Owenweeksia hongkongensis type strain (UST20020801(T)).</title>
        <authorList>
            <person name="Riedel T."/>
            <person name="Held B."/>
            <person name="Nolan M."/>
            <person name="Lucas S."/>
            <person name="Lapidus A."/>
            <person name="Tice H."/>
            <person name="Del Rio T.G."/>
            <person name="Cheng J.F."/>
            <person name="Han C."/>
            <person name="Tapia R."/>
            <person name="Goodwin L.A."/>
            <person name="Pitluck S."/>
            <person name="Liolios K."/>
            <person name="Mavromatis K."/>
            <person name="Pagani I."/>
            <person name="Ivanova N."/>
            <person name="Mikhailova N."/>
            <person name="Pati A."/>
            <person name="Chen A."/>
            <person name="Palaniappan K."/>
            <person name="Rohde M."/>
            <person name="Tindall B.J."/>
            <person name="Detter J.C."/>
            <person name="Goker M."/>
            <person name="Woyke T."/>
            <person name="Bristow J."/>
            <person name="Eisen J.A."/>
            <person name="Markowitz V."/>
            <person name="Hugenholtz P."/>
            <person name="Klenk H.P."/>
            <person name="Kyrpides N.C."/>
        </authorList>
    </citation>
    <scope>NUCLEOTIDE SEQUENCE</scope>
    <source>
        <strain evidence="2">DSM 17368 / JCM 12287 / NRRL B-23963</strain>
    </source>
</reference>
<protein>
    <recommendedName>
        <fullName evidence="3">Cell division protein</fullName>
    </recommendedName>
</protein>
<dbReference type="EMBL" id="CP003156">
    <property type="protein sequence ID" value="AEV32674.1"/>
    <property type="molecule type" value="Genomic_DNA"/>
</dbReference>
<dbReference type="eggNOG" id="COG4276">
    <property type="taxonomic scope" value="Bacteria"/>
</dbReference>
<dbReference type="Gene3D" id="3.30.530.20">
    <property type="match status" value="1"/>
</dbReference>
<dbReference type="STRING" id="926562.Oweho_1686"/>
<evidence type="ECO:0008006" key="3">
    <source>
        <dbReference type="Google" id="ProtNLM"/>
    </source>
</evidence>
<name>G8R034_OWEHD</name>
<organism evidence="1 2">
    <name type="scientific">Owenweeksia hongkongensis (strain DSM 17368 / CIP 108786 / JCM 12287 / NRRL B-23963 / UST20020801)</name>
    <dbReference type="NCBI Taxonomy" id="926562"/>
    <lineage>
        <taxon>Bacteria</taxon>
        <taxon>Pseudomonadati</taxon>
        <taxon>Bacteroidota</taxon>
        <taxon>Flavobacteriia</taxon>
        <taxon>Flavobacteriales</taxon>
        <taxon>Owenweeksiaceae</taxon>
        <taxon>Owenweeksia</taxon>
    </lineage>
</organism>
<dbReference type="AlphaFoldDB" id="G8R034"/>
<dbReference type="RefSeq" id="WP_014202030.1">
    <property type="nucleotide sequence ID" value="NC_016599.1"/>
</dbReference>
<dbReference type="HOGENOM" id="CLU_112936_0_0_10"/>
<keyword evidence="2" id="KW-1185">Reference proteome</keyword>
<evidence type="ECO:0000313" key="2">
    <source>
        <dbReference type="Proteomes" id="UP000005631"/>
    </source>
</evidence>
<accession>G8R034</accession>
<dbReference type="SUPFAM" id="SSF55961">
    <property type="entry name" value="Bet v1-like"/>
    <property type="match status" value="1"/>
</dbReference>
<evidence type="ECO:0000313" key="1">
    <source>
        <dbReference type="EMBL" id="AEV32674.1"/>
    </source>
</evidence>
<dbReference type="KEGG" id="oho:Oweho_1686"/>
<dbReference type="InterPro" id="IPR023393">
    <property type="entry name" value="START-like_dom_sf"/>
</dbReference>
<dbReference type="Proteomes" id="UP000005631">
    <property type="component" value="Chromosome"/>
</dbReference>
<proteinExistence type="predicted"/>
<dbReference type="CDD" id="cd07820">
    <property type="entry name" value="SRPBCC_3"/>
    <property type="match status" value="1"/>
</dbReference>
<sequence length="161" mass="19028">MPRIELKTEIKARKEIVFDLSRSIDLHKISTEQTDETAIAGRTSGLIELNEFVTWRAKHFGVYQNLTSHITEFNHPNYFVDEMKQGIFKKFRHEHHFSISDKITIMIDIFEFESPLGFLEQIANKLFLKKYMAKLLEKRNQTIKDFAESGKWKKVISTKFD</sequence>
<gene>
    <name evidence="1" type="ordered locus">Oweho_1686</name>
</gene>
<dbReference type="OrthoDB" id="9801773at2"/>